<protein>
    <submittedName>
        <fullName evidence="1">Uncharacterized protein</fullName>
    </submittedName>
</protein>
<evidence type="ECO:0000313" key="1">
    <source>
        <dbReference type="EMBL" id="KAK0983140.1"/>
    </source>
</evidence>
<comment type="caution">
    <text evidence="1">The sequence shown here is derived from an EMBL/GenBank/DDBJ whole genome shotgun (WGS) entry which is preliminary data.</text>
</comment>
<organism evidence="1 2">
    <name type="scientific">Friedmanniomyces endolithicus</name>
    <dbReference type="NCBI Taxonomy" id="329885"/>
    <lineage>
        <taxon>Eukaryota</taxon>
        <taxon>Fungi</taxon>
        <taxon>Dikarya</taxon>
        <taxon>Ascomycota</taxon>
        <taxon>Pezizomycotina</taxon>
        <taxon>Dothideomycetes</taxon>
        <taxon>Dothideomycetidae</taxon>
        <taxon>Mycosphaerellales</taxon>
        <taxon>Teratosphaeriaceae</taxon>
        <taxon>Friedmanniomyces</taxon>
    </lineage>
</organism>
<dbReference type="AlphaFoldDB" id="A0AAN6KII4"/>
<gene>
    <name evidence="1" type="ORF">LTR91_011372</name>
</gene>
<reference evidence="1" key="1">
    <citation type="submission" date="2023-06" db="EMBL/GenBank/DDBJ databases">
        <title>Black Yeasts Isolated from many extreme environments.</title>
        <authorList>
            <person name="Coleine C."/>
            <person name="Stajich J.E."/>
            <person name="Selbmann L."/>
        </authorList>
    </citation>
    <scope>NUCLEOTIDE SEQUENCE</scope>
    <source>
        <strain evidence="1">CCFEE 5200</strain>
    </source>
</reference>
<dbReference type="Proteomes" id="UP001175353">
    <property type="component" value="Unassembled WGS sequence"/>
</dbReference>
<proteinExistence type="predicted"/>
<dbReference type="EMBL" id="JAUJLE010000103">
    <property type="protein sequence ID" value="KAK0983140.1"/>
    <property type="molecule type" value="Genomic_DNA"/>
</dbReference>
<name>A0AAN6KII4_9PEZI</name>
<keyword evidence="2" id="KW-1185">Reference proteome</keyword>
<accession>A0AAN6KII4</accession>
<sequence>MPCSYCKAGLNRRRPLGSAKPKATGLPATAASVNGMAEGVAALGLVDDQGLPLPLDLPFRPVRHMTNITTAAAGQADSTTPQQPVLEPVYQLPIPDENSCMLDADQTLQGLNKQAAEAFPLDPSLLPPTPPPEWEDILGTDFSEGFDLNQELWQYS</sequence>
<evidence type="ECO:0000313" key="2">
    <source>
        <dbReference type="Proteomes" id="UP001175353"/>
    </source>
</evidence>